<dbReference type="Pfam" id="PF03713">
    <property type="entry name" value="DUF305"/>
    <property type="match status" value="1"/>
</dbReference>
<reference evidence="5" key="1">
    <citation type="journal article" date="2019" name="Int. J. Syst. Evol. Microbiol.">
        <title>The Global Catalogue of Microorganisms (GCM) 10K type strain sequencing project: providing services to taxonomists for standard genome sequencing and annotation.</title>
        <authorList>
            <consortium name="The Broad Institute Genomics Platform"/>
            <consortium name="The Broad Institute Genome Sequencing Center for Infectious Disease"/>
            <person name="Wu L."/>
            <person name="Ma J."/>
        </authorList>
    </citation>
    <scope>NUCLEOTIDE SEQUENCE [LARGE SCALE GENOMIC DNA]</scope>
    <source>
        <strain evidence="5">CGMCC 1.12750</strain>
    </source>
</reference>
<feature type="region of interest" description="Disordered" evidence="1">
    <location>
        <begin position="21"/>
        <end position="42"/>
    </location>
</feature>
<feature type="domain" description="DUF305" evidence="3">
    <location>
        <begin position="24"/>
        <end position="118"/>
    </location>
</feature>
<name>A0ABW2UIU2_9RHOB</name>
<comment type="caution">
    <text evidence="4">The sequence shown here is derived from an EMBL/GenBank/DDBJ whole genome shotgun (WGS) entry which is preliminary data.</text>
</comment>
<keyword evidence="2" id="KW-0732">Signal</keyword>
<accession>A0ABW2UIU2</accession>
<protein>
    <submittedName>
        <fullName evidence="4">DUF305 domain-containing protein</fullName>
    </submittedName>
</protein>
<evidence type="ECO:0000313" key="5">
    <source>
        <dbReference type="Proteomes" id="UP001596516"/>
    </source>
</evidence>
<dbReference type="EMBL" id="JBHTFQ010000005">
    <property type="protein sequence ID" value="MFC7704631.1"/>
    <property type="molecule type" value="Genomic_DNA"/>
</dbReference>
<gene>
    <name evidence="4" type="ORF">ACFQXB_10545</name>
</gene>
<feature type="chain" id="PRO_5046754020" evidence="2">
    <location>
        <begin position="24"/>
        <end position="123"/>
    </location>
</feature>
<dbReference type="PANTHER" id="PTHR36933:SF1">
    <property type="entry name" value="SLL0788 PROTEIN"/>
    <property type="match status" value="1"/>
</dbReference>
<dbReference type="InterPro" id="IPR005183">
    <property type="entry name" value="DUF305_CopM-like"/>
</dbReference>
<feature type="signal peptide" evidence="2">
    <location>
        <begin position="1"/>
        <end position="23"/>
    </location>
</feature>
<keyword evidence="5" id="KW-1185">Reference proteome</keyword>
<proteinExistence type="predicted"/>
<feature type="compositionally biased region" description="Low complexity" evidence="1">
    <location>
        <begin position="21"/>
        <end position="39"/>
    </location>
</feature>
<dbReference type="InterPro" id="IPR012347">
    <property type="entry name" value="Ferritin-like"/>
</dbReference>
<dbReference type="PANTHER" id="PTHR36933">
    <property type="entry name" value="SLL0788 PROTEIN"/>
    <property type="match status" value="1"/>
</dbReference>
<evidence type="ECO:0000256" key="2">
    <source>
        <dbReference type="SAM" id="SignalP"/>
    </source>
</evidence>
<evidence type="ECO:0000256" key="1">
    <source>
        <dbReference type="SAM" id="MobiDB-lite"/>
    </source>
</evidence>
<organism evidence="4 5">
    <name type="scientific">Plastorhodobacter daqingensis</name>
    <dbReference type="NCBI Taxonomy" id="1387281"/>
    <lineage>
        <taxon>Bacteria</taxon>
        <taxon>Pseudomonadati</taxon>
        <taxon>Pseudomonadota</taxon>
        <taxon>Alphaproteobacteria</taxon>
        <taxon>Rhodobacterales</taxon>
        <taxon>Paracoccaceae</taxon>
        <taxon>Plastorhodobacter</taxon>
    </lineage>
</organism>
<sequence length="123" mass="12937">MPNRFIAAVASATLLALASAASGQTPGHGHAHHGQPGTTSPSTEAFAAANARMHADMEIDYSGDADIDFARGMIPHHEGAVAMAQIVLAHGHDPELRALAEEIIAAQEAEIAFLKDWLARHDQ</sequence>
<dbReference type="RefSeq" id="WP_377403158.1">
    <property type="nucleotide sequence ID" value="NZ_JBHTFQ010000005.1"/>
</dbReference>
<dbReference type="Gene3D" id="1.20.1260.10">
    <property type="match status" value="1"/>
</dbReference>
<dbReference type="Proteomes" id="UP001596516">
    <property type="component" value="Unassembled WGS sequence"/>
</dbReference>
<evidence type="ECO:0000259" key="3">
    <source>
        <dbReference type="Pfam" id="PF03713"/>
    </source>
</evidence>
<evidence type="ECO:0000313" key="4">
    <source>
        <dbReference type="EMBL" id="MFC7704631.1"/>
    </source>
</evidence>